<accession>A0A0P0UR92</accession>
<dbReference type="EMBL" id="AP013042">
    <property type="protein sequence ID" value="BAS67610.1"/>
    <property type="molecule type" value="Genomic_DNA"/>
</dbReference>
<dbReference type="OrthoDB" id="1684418at2"/>
<gene>
    <name evidence="1" type="ORF">BSEPE_0603</name>
</gene>
<dbReference type="STRING" id="1303921.BSEPE_0603"/>
<dbReference type="RefSeq" id="WP_066043963.1">
    <property type="nucleotide sequence ID" value="NZ_AP013042.1"/>
</dbReference>
<evidence type="ECO:0000313" key="1">
    <source>
        <dbReference type="EMBL" id="BAS67610.1"/>
    </source>
</evidence>
<name>A0A0P0UR92_9GAMM</name>
<protein>
    <recommendedName>
        <fullName evidence="3">DUF3310 domain-containing protein</fullName>
    </recommendedName>
</protein>
<organism evidence="1 2">
    <name type="scientific">endosymbiont of Bathymodiolus septemdierum str. Myojin knoll</name>
    <dbReference type="NCBI Taxonomy" id="1303921"/>
    <lineage>
        <taxon>Bacteria</taxon>
        <taxon>Pseudomonadati</taxon>
        <taxon>Pseudomonadota</taxon>
        <taxon>Gammaproteobacteria</taxon>
        <taxon>sulfur-oxidizing symbionts</taxon>
    </lineage>
</organism>
<evidence type="ECO:0000313" key="2">
    <source>
        <dbReference type="Proteomes" id="UP000067399"/>
    </source>
</evidence>
<proteinExistence type="predicted"/>
<dbReference type="Proteomes" id="UP000067399">
    <property type="component" value="Chromosome"/>
</dbReference>
<reference evidence="1 2" key="2">
    <citation type="journal article" date="2016" name="ISME J.">
        <title>Heterogeneous composition of key metabolic gene clusters in a vent mussel symbiont population.</title>
        <authorList>
            <person name="Ikuta T."/>
            <person name="Takaki Y."/>
            <person name="Nagai Y."/>
            <person name="Shimamura S."/>
            <person name="Tsuda M."/>
            <person name="Kawagucci S."/>
            <person name="Aoki Y."/>
            <person name="Inoue K."/>
            <person name="Teruya M."/>
            <person name="Satou K."/>
            <person name="Teruya K."/>
            <person name="Shimoji M."/>
            <person name="Tamotsu H."/>
            <person name="Hirano T."/>
            <person name="Maruyama T."/>
            <person name="Yoshida T."/>
        </authorList>
    </citation>
    <scope>NUCLEOTIDE SEQUENCE [LARGE SCALE GENOMIC DNA]</scope>
    <source>
        <strain evidence="1 2">Myojin Knoll</strain>
    </source>
</reference>
<sequence>MNKQVGGNHYLKYKKQPLIWSLDNHINAAEFIVLRYLLRYKDKNGLEDLGKASHYTKILMDQSFVSKNIDAIATVSDFCIVNGLLGYQHAALVALFDHDYIEVLKVVKAMRGEYEPKSH</sequence>
<dbReference type="AlphaFoldDB" id="A0A0P0UR92"/>
<evidence type="ECO:0008006" key="3">
    <source>
        <dbReference type="Google" id="ProtNLM"/>
    </source>
</evidence>
<reference evidence="1 2" key="1">
    <citation type="journal article" date="2000" name="Mar. Ecol. Prog. Ser.">
        <title>Phylogenetic characterization of endosymbionts in three hydrothermal vent mussels: influence on host distributions.</title>
        <authorList>
            <person name="Fujiwara Y."/>
            <person name="Takai K."/>
            <person name="Uematsu K."/>
            <person name="Tsuchida S."/>
            <person name="Hunt J.C."/>
            <person name="Hashimoto J."/>
        </authorList>
    </citation>
    <scope>NUCLEOTIDE SEQUENCE [LARGE SCALE GENOMIC DNA]</scope>
    <source>
        <strain evidence="1 2">Myojin Knoll</strain>
    </source>
</reference>
<dbReference type="KEGG" id="ebh:BSEPE_0603"/>
<keyword evidence="2" id="KW-1185">Reference proteome</keyword>